<evidence type="ECO:0000256" key="1">
    <source>
        <dbReference type="ARBA" id="ARBA00023239"/>
    </source>
</evidence>
<feature type="compositionally biased region" description="Basic and acidic residues" evidence="2">
    <location>
        <begin position="78"/>
        <end position="92"/>
    </location>
</feature>
<sequence length="410" mass="46066">MVADIAEKHGGVMISIMYNPSKKAFQSLKEKGMDLTIGISSGMVFCGVIGPPNRLECCLLGMPLRVSFQIIQGGSSSEMHREGRREGTDHSGPDGIEGQNRATGGKVCPSFSHHRENWNGKTTLLKWSLRKAEEIGIKLVSQVDNQSFEESYENAWKIIQDILHKSGNDSDDKILNLLDNKAKEFPLHKLNKRMNTEFEHIMSLYGEEDVRKLCVTLINKCAGGKPILIGIDNLEHVGTETWLFLQELLLTRSAIVLATVTEEYNPSIPFVKGIIRQQFKSIIMRPLKSEELGLLACIVLNVKAINKEFLPEGNALRMEEILMVPPLQRHFSIIPSSNIPKVKLEGHFLFNKYVLTDLVCDIVDPEELGQLEIPSHLLDVVRDHDRFNSRRTKCSLGNVLFWATTSGSMF</sequence>
<dbReference type="AlphaFoldDB" id="A0AAV4YAJ1"/>
<evidence type="ECO:0000256" key="2">
    <source>
        <dbReference type="SAM" id="MobiDB-lite"/>
    </source>
</evidence>
<dbReference type="GO" id="GO:0016829">
    <property type="term" value="F:lyase activity"/>
    <property type="evidence" value="ECO:0007669"/>
    <property type="project" value="UniProtKB-KW"/>
</dbReference>
<proteinExistence type="predicted"/>
<accession>A0AAV4YAJ1</accession>
<comment type="caution">
    <text evidence="3">The sequence shown here is derived from an EMBL/GenBank/DDBJ whole genome shotgun (WGS) entry which is preliminary data.</text>
</comment>
<organism evidence="3 4">
    <name type="scientific">Caerostris extrusa</name>
    <name type="common">Bark spider</name>
    <name type="synonym">Caerostris bankana</name>
    <dbReference type="NCBI Taxonomy" id="172846"/>
    <lineage>
        <taxon>Eukaryota</taxon>
        <taxon>Metazoa</taxon>
        <taxon>Ecdysozoa</taxon>
        <taxon>Arthropoda</taxon>
        <taxon>Chelicerata</taxon>
        <taxon>Arachnida</taxon>
        <taxon>Araneae</taxon>
        <taxon>Araneomorphae</taxon>
        <taxon>Entelegynae</taxon>
        <taxon>Araneoidea</taxon>
        <taxon>Araneidae</taxon>
        <taxon>Caerostris</taxon>
    </lineage>
</organism>
<dbReference type="SUPFAM" id="SSF55073">
    <property type="entry name" value="Nucleotide cyclase"/>
    <property type="match status" value="1"/>
</dbReference>
<feature type="region of interest" description="Disordered" evidence="2">
    <location>
        <begin position="75"/>
        <end position="102"/>
    </location>
</feature>
<dbReference type="InterPro" id="IPR029787">
    <property type="entry name" value="Nucleotide_cyclase"/>
</dbReference>
<gene>
    <name evidence="3" type="primary">AVEN_19619_1</name>
    <name evidence="3" type="ORF">CEXT_215411</name>
</gene>
<dbReference type="Proteomes" id="UP001054945">
    <property type="component" value="Unassembled WGS sequence"/>
</dbReference>
<keyword evidence="4" id="KW-1185">Reference proteome</keyword>
<evidence type="ECO:0000313" key="3">
    <source>
        <dbReference type="EMBL" id="GIZ03998.1"/>
    </source>
</evidence>
<dbReference type="EMBL" id="BPLR01001677">
    <property type="protein sequence ID" value="GIZ03998.1"/>
    <property type="molecule type" value="Genomic_DNA"/>
</dbReference>
<evidence type="ECO:0000313" key="4">
    <source>
        <dbReference type="Proteomes" id="UP001054945"/>
    </source>
</evidence>
<keyword evidence="1" id="KW-0456">Lyase</keyword>
<name>A0AAV4YAJ1_CAEEX</name>
<reference evidence="3 4" key="1">
    <citation type="submission" date="2021-06" db="EMBL/GenBank/DDBJ databases">
        <title>Caerostris extrusa draft genome.</title>
        <authorList>
            <person name="Kono N."/>
            <person name="Arakawa K."/>
        </authorList>
    </citation>
    <scope>NUCLEOTIDE SEQUENCE [LARGE SCALE GENOMIC DNA]</scope>
</reference>
<protein>
    <submittedName>
        <fullName evidence="3">Uncharacterized protein</fullName>
    </submittedName>
</protein>